<organism evidence="1 2">
    <name type="scientific">Sporomusa acidovorans (strain ATCC 49682 / DSM 3132 / Mol)</name>
    <dbReference type="NCBI Taxonomy" id="1123286"/>
    <lineage>
        <taxon>Bacteria</taxon>
        <taxon>Bacillati</taxon>
        <taxon>Bacillota</taxon>
        <taxon>Negativicutes</taxon>
        <taxon>Selenomonadales</taxon>
        <taxon>Sporomusaceae</taxon>
        <taxon>Sporomusa</taxon>
    </lineage>
</organism>
<accession>A0ABZ3JAI6</accession>
<evidence type="ECO:0008006" key="3">
    <source>
        <dbReference type="Google" id="ProtNLM"/>
    </source>
</evidence>
<dbReference type="InterPro" id="IPR025906">
    <property type="entry name" value="YjfB_motility"/>
</dbReference>
<protein>
    <recommendedName>
        <fullName evidence="3">Motility protein</fullName>
    </recommendedName>
</protein>
<evidence type="ECO:0000313" key="1">
    <source>
        <dbReference type="EMBL" id="XFO75108.1"/>
    </source>
</evidence>
<reference evidence="1" key="1">
    <citation type="submission" date="2024-05" db="EMBL/GenBank/DDBJ databases">
        <title>Isolation and characterization of Sporomusa carbonis sp. nov., a carboxydotrophic hydrogenogen in the genus of Sporomusa isolated from a charcoal burning pile.</title>
        <authorList>
            <person name="Boeer T."/>
            <person name="Rosenbaum F."/>
            <person name="Eysell L."/>
            <person name="Mueller V."/>
            <person name="Daniel R."/>
            <person name="Poehlein A."/>
        </authorList>
    </citation>
    <scope>NUCLEOTIDE SEQUENCE [LARGE SCALE GENOMIC DNA]</scope>
    <source>
        <strain evidence="1">DSM 3132</strain>
    </source>
</reference>
<keyword evidence="2" id="KW-1185">Reference proteome</keyword>
<dbReference type="Pfam" id="PF14070">
    <property type="entry name" value="YjfB_motility"/>
    <property type="match status" value="1"/>
</dbReference>
<dbReference type="RefSeq" id="WP_093792121.1">
    <property type="nucleotide sequence ID" value="NZ_CP155571.1"/>
</dbReference>
<gene>
    <name evidence="1" type="ORF">SPACI_052230</name>
</gene>
<dbReference type="Proteomes" id="UP000216052">
    <property type="component" value="Chromosome"/>
</dbReference>
<name>A0ABZ3JAI6_SPOA4</name>
<sequence length="62" mass="6491">MDIAALATMSSQMNISTQADILVLKKAMDTTTEQSNGLLQLMNTASPAVSPPNLGNNIDISV</sequence>
<evidence type="ECO:0000313" key="2">
    <source>
        <dbReference type="Proteomes" id="UP000216052"/>
    </source>
</evidence>
<proteinExistence type="predicted"/>
<dbReference type="EMBL" id="CP155571">
    <property type="protein sequence ID" value="XFO75108.1"/>
    <property type="molecule type" value="Genomic_DNA"/>
</dbReference>